<organism evidence="3 4">
    <name type="scientific">[Mycoplasma] phocae</name>
    <dbReference type="NCBI Taxonomy" id="142651"/>
    <lineage>
        <taxon>Bacteria</taxon>
        <taxon>Bacillati</taxon>
        <taxon>Mycoplasmatota</taxon>
        <taxon>Mycoplasmoidales</taxon>
        <taxon>Metamycoplasmataceae</taxon>
        <taxon>Metamycoplasma</taxon>
    </lineage>
</organism>
<protein>
    <recommendedName>
        <fullName evidence="5">Lipoprotein</fullName>
    </recommendedName>
</protein>
<dbReference type="AlphaFoldDB" id="A0A2Z5IPP5"/>
<dbReference type="KEGG" id="mpho:DA803_00650"/>
<dbReference type="PROSITE" id="PS51257">
    <property type="entry name" value="PROKAR_LIPOPROTEIN"/>
    <property type="match status" value="1"/>
</dbReference>
<evidence type="ECO:0000313" key="4">
    <source>
        <dbReference type="Proteomes" id="UP000252477"/>
    </source>
</evidence>
<gene>
    <name evidence="3" type="ORF">DA803_00650</name>
</gene>
<evidence type="ECO:0008006" key="5">
    <source>
        <dbReference type="Google" id="ProtNLM"/>
    </source>
</evidence>
<proteinExistence type="predicted"/>
<accession>A0A2Z5IPP5</accession>
<sequence length="291" mass="33522">MKKKSFKWWIALPGVIFTLPLVAAACGTTNGKEIDKKPDQGNSQMDENKKPDNGNNQMNDGKKPDQEKDKMDGNKTPNPTPPEKKNDLEKYSNEIIYLNLYVLNLVKVGYFRMDPNKEELLKALNDSKAILIDLLDKKTSNEKEINSGLQLINLMINKIKDNTIKEFIDKDYMESITNIGRPYNSYLVLISGQFSNFSKEFNTESNNMKKTAKMLLKYWDKLKNESKGKINYKMLSFIEYLVNELKDPINEIAETLLAIQKTMNEKSELGEEEIAKIDNYIKEIQKVNQVN</sequence>
<keyword evidence="2" id="KW-0732">Signal</keyword>
<evidence type="ECO:0000256" key="2">
    <source>
        <dbReference type="SAM" id="SignalP"/>
    </source>
</evidence>
<feature type="compositionally biased region" description="Basic and acidic residues" evidence="1">
    <location>
        <begin position="60"/>
        <end position="73"/>
    </location>
</feature>
<dbReference type="EMBL" id="CP029295">
    <property type="protein sequence ID" value="AXE60605.1"/>
    <property type="molecule type" value="Genomic_DNA"/>
</dbReference>
<reference evidence="3 4" key="1">
    <citation type="submission" date="2018-05" db="EMBL/GenBank/DDBJ databases">
        <title>Annotation of the Mycoplasma phocidae genome.</title>
        <authorList>
            <person name="Brown D.R."/>
            <person name="Kutish G.F."/>
            <person name="Frasca S.Jr."/>
        </authorList>
    </citation>
    <scope>NUCLEOTIDE SEQUENCE [LARGE SCALE GENOMIC DNA]</scope>
    <source>
        <strain evidence="3 4">105</strain>
    </source>
</reference>
<dbReference type="RefSeq" id="WP_114190721.1">
    <property type="nucleotide sequence ID" value="NZ_CP029295.1"/>
</dbReference>
<feature type="region of interest" description="Disordered" evidence="1">
    <location>
        <begin position="31"/>
        <end position="87"/>
    </location>
</feature>
<name>A0A2Z5IPP5_9BACT</name>
<dbReference type="Proteomes" id="UP000252477">
    <property type="component" value="Chromosome"/>
</dbReference>
<feature type="signal peptide" evidence="2">
    <location>
        <begin position="1"/>
        <end position="23"/>
    </location>
</feature>
<evidence type="ECO:0000256" key="1">
    <source>
        <dbReference type="SAM" id="MobiDB-lite"/>
    </source>
</evidence>
<keyword evidence="4" id="KW-1185">Reference proteome</keyword>
<evidence type="ECO:0000313" key="3">
    <source>
        <dbReference type="EMBL" id="AXE60605.1"/>
    </source>
</evidence>
<feature type="chain" id="PRO_5016328555" description="Lipoprotein" evidence="2">
    <location>
        <begin position="24"/>
        <end position="291"/>
    </location>
</feature>